<name>A0A6P1VXE6_9BACT</name>
<dbReference type="GO" id="GO:0008237">
    <property type="term" value="F:metallopeptidase activity"/>
    <property type="evidence" value="ECO:0007669"/>
    <property type="project" value="UniProtKB-KW"/>
</dbReference>
<feature type="domain" description="GEVED" evidence="14">
    <location>
        <begin position="1258"/>
        <end position="1345"/>
    </location>
</feature>
<feature type="chain" id="PRO_5027040580" evidence="9">
    <location>
        <begin position="19"/>
        <end position="1467"/>
    </location>
</feature>
<evidence type="ECO:0000313" key="15">
    <source>
        <dbReference type="EMBL" id="QHV97861.1"/>
    </source>
</evidence>
<keyword evidence="8" id="KW-1015">Disulfide bond</keyword>
<reference evidence="15 16" key="1">
    <citation type="submission" date="2019-11" db="EMBL/GenBank/DDBJ databases">
        <title>Spirosoma endbachense sp. nov., isolated from a natural salt meadow.</title>
        <authorList>
            <person name="Rojas J."/>
            <person name="Ambika Manirajan B."/>
            <person name="Ratering S."/>
            <person name="Suarez C."/>
            <person name="Geissler-Plaum R."/>
            <person name="Schnell S."/>
        </authorList>
    </citation>
    <scope>NUCLEOTIDE SEQUENCE [LARGE SCALE GENOMIC DNA]</scope>
    <source>
        <strain evidence="15 16">I-24</strain>
    </source>
</reference>
<dbReference type="EMBL" id="CP045997">
    <property type="protein sequence ID" value="QHV97861.1"/>
    <property type="molecule type" value="Genomic_DNA"/>
</dbReference>
<accession>A0A6P1VXE6</accession>
<evidence type="ECO:0000256" key="8">
    <source>
        <dbReference type="ARBA" id="ARBA00023157"/>
    </source>
</evidence>
<evidence type="ECO:0000256" key="2">
    <source>
        <dbReference type="ARBA" id="ARBA00022670"/>
    </source>
</evidence>
<dbReference type="Pfam" id="PF13004">
    <property type="entry name" value="BACON"/>
    <property type="match status" value="2"/>
</dbReference>
<dbReference type="GO" id="GO:0006508">
    <property type="term" value="P:proteolysis"/>
    <property type="evidence" value="ECO:0007669"/>
    <property type="project" value="UniProtKB-KW"/>
</dbReference>
<dbReference type="InterPro" id="IPR024361">
    <property type="entry name" value="BACON"/>
</dbReference>
<evidence type="ECO:0000259" key="11">
    <source>
        <dbReference type="Pfam" id="PF13004"/>
    </source>
</evidence>
<keyword evidence="3" id="KW-0479">Metal-binding</keyword>
<evidence type="ECO:0000256" key="9">
    <source>
        <dbReference type="SAM" id="SignalP"/>
    </source>
</evidence>
<dbReference type="Gene3D" id="2.60.40.10">
    <property type="entry name" value="Immunoglobulins"/>
    <property type="match status" value="4"/>
</dbReference>
<proteinExistence type="inferred from homology"/>
<dbReference type="KEGG" id="senf:GJR95_23905"/>
<dbReference type="InterPro" id="IPR013783">
    <property type="entry name" value="Ig-like_fold"/>
</dbReference>
<evidence type="ECO:0000256" key="7">
    <source>
        <dbReference type="ARBA" id="ARBA00023049"/>
    </source>
</evidence>
<feature type="signal peptide" evidence="9">
    <location>
        <begin position="1"/>
        <end position="18"/>
    </location>
</feature>
<evidence type="ECO:0000259" key="10">
    <source>
        <dbReference type="Pfam" id="PF05572"/>
    </source>
</evidence>
<keyword evidence="7" id="KW-0482">Metalloprotease</keyword>
<dbReference type="CDD" id="cd14948">
    <property type="entry name" value="BACON"/>
    <property type="match status" value="3"/>
</dbReference>
<protein>
    <submittedName>
        <fullName evidence="15">T9SS type A sorting domain-containing protein</fullName>
    </submittedName>
</protein>
<dbReference type="InterPro" id="IPR026444">
    <property type="entry name" value="Secre_tail"/>
</dbReference>
<dbReference type="Pfam" id="PF05572">
    <property type="entry name" value="Peptidase_M43"/>
    <property type="match status" value="1"/>
</dbReference>
<gene>
    <name evidence="15" type="ORF">GJR95_23905</name>
</gene>
<dbReference type="Proteomes" id="UP000464577">
    <property type="component" value="Chromosome"/>
</dbReference>
<dbReference type="InterPro" id="IPR024079">
    <property type="entry name" value="MetalloPept_cat_dom_sf"/>
</dbReference>
<feature type="domain" description="GEVED" evidence="14">
    <location>
        <begin position="981"/>
        <end position="1068"/>
    </location>
</feature>
<evidence type="ECO:0000313" key="16">
    <source>
        <dbReference type="Proteomes" id="UP000464577"/>
    </source>
</evidence>
<feature type="domain" description="BACON" evidence="11">
    <location>
        <begin position="826"/>
        <end position="883"/>
    </location>
</feature>
<dbReference type="Pfam" id="PF19190">
    <property type="entry name" value="BACON_2"/>
    <property type="match status" value="1"/>
</dbReference>
<feature type="domain" description="BACON" evidence="13">
    <location>
        <begin position="713"/>
        <end position="794"/>
    </location>
</feature>
<dbReference type="Pfam" id="PF20009">
    <property type="entry name" value="GEVED"/>
    <property type="match status" value="3"/>
</dbReference>
<feature type="domain" description="Secretion system C-terminal sorting" evidence="12">
    <location>
        <begin position="1390"/>
        <end position="1465"/>
    </location>
</feature>
<keyword evidence="6" id="KW-0862">Zinc</keyword>
<keyword evidence="16" id="KW-1185">Reference proteome</keyword>
<dbReference type="PANTHER" id="PTHR47466:SF1">
    <property type="entry name" value="METALLOPROTEASE MEP1 (AFU_ORTHOLOGUE AFUA_1G07730)-RELATED"/>
    <property type="match status" value="1"/>
</dbReference>
<feature type="domain" description="GEVED" evidence="14">
    <location>
        <begin position="627"/>
        <end position="699"/>
    </location>
</feature>
<evidence type="ECO:0000256" key="3">
    <source>
        <dbReference type="ARBA" id="ARBA00022723"/>
    </source>
</evidence>
<keyword evidence="4 9" id="KW-0732">Signal</keyword>
<dbReference type="RefSeq" id="WP_162388274.1">
    <property type="nucleotide sequence ID" value="NZ_CP045997.1"/>
</dbReference>
<evidence type="ECO:0000256" key="6">
    <source>
        <dbReference type="ARBA" id="ARBA00022833"/>
    </source>
</evidence>
<sequence>MKTLFLALFACCSFSAFSQQTRLPQPCGTSISSQEVERIEKQYKALANQLRAARVTAGLTYFPVRFTFIVKSALDKNDNLLRVPHQSLEMLNRDFMPLGIQFYLTSDASVSQIINPTLVTFKDTPDNMAAILDKVPQDAINIYVANEVYDSKGKHMGGFAYLPVPGSKANLNAIVLGSDNLRLDSNGDLVRKDLVSHEMGHYFGLYHTFQDSDDSDSKKHELVNGANCLTTGDQVCDTPADPYDRLDDKNLEYTKSCKYYGTIRDANGDAYKPMTDNLMSYFLSCSSYRFTPGQNSRMKENGLPARLMTGIYTHLPVDDTPVLLSSVAFEDPTFQGGMPGSAKLVWTNGSAKQNGYIFERSEQPDSGFLPVGSTGDFYSYKPGLNTGVNTWYDVTADSRNSGKKYYYRIRAANSTKYSNVVATPSPLLIKVREGGITSNVNFPVGVSLSIENPNQVQVKPVYTNRIFTTDNTFNLAGEYNSSTTKTIWNDVPRENTSSLKYTQQNGQFTYNFSETTTRVGGSITVEKGVCFPYHNTVSYFGCGSSTNTRGIKSIKVWSSDNKKTILESQNVCSTAGTNTNYSDMAFIENTYALGNRLVRGKTHTILTEAMSVGSGSNKGTILTYKLLIWIDFNQDRLFTSDELVVSSASTSGASLSSQLKIPVGATKGLTRMRIRLNSGTNGQDPCIDYGGETEDYLVNIADSDTPESATLLVSPETKSVKGEGETGVISLTANNDWTATSSSNWIILAPLKGSAAANQPVSYTIDANTFGIQRIGTITFSAGGLVKTVLVTQEKKLQLTLSLSADSRTVAAVGTTGSFNLTTTSNWVITSNASWLRASPASGSAGSDIPISFSVDANTASTSRTGVLSVNAGGLIKTFTVTQGAAGTTKLSYCTPDQSELYNCSSDEETMGLASFKIWSTGKASVLLDSKGVCGQTSRSYSDLSSQAAIKLTRGKSFPFQVEAMLIRIGDYKDYYYKSRINIWVDLNQDGEFTNAERLYISNLKWNATFEDLVGEYPDPYFESQFSIPATAKTGQTRLRIRFGTPVYSGDQETACEELNGETEDYLVDLVDDGSTATLVLSADSRAVSAPSTTGSFSLTSTTSWSIASSASWLRVSPSSGSAGSNLAITFTIDANTASTSRTGVLSVNAGGLIKTFTVTQSAATTKLSYCTPAQSELYNCSSDEETMGLASFKIWSAGKASVLLDSKGVCGQTSRSYSDLSSQAAIKLTRGKSFPFQVEAMLIRIGDYKDYYYKSRINIWVDLNQDGEFTNAERLYISNLKWNATFEDLVGEYPDPYFESQFSIPATAKTGQTRLRIRFGTPVYSGDQETACEELNGETEDYLVDISDAGQSRLAANAQSAELMGRLKARQSNSAKELGESTAALAVTVYPNPALDKVTVHLSGNPSGAVRLVLIDASGSRLRNWSLPAAEATQRLEVDLGPLPAGVYLLEAHINGQQVTTRIVKQ</sequence>
<evidence type="ECO:0000259" key="14">
    <source>
        <dbReference type="Pfam" id="PF20009"/>
    </source>
</evidence>
<dbReference type="InterPro" id="IPR045474">
    <property type="entry name" value="GEVED"/>
</dbReference>
<feature type="domain" description="Peptidase M43 pregnancy-associated plasma-A" evidence="10">
    <location>
        <begin position="139"/>
        <end position="300"/>
    </location>
</feature>
<dbReference type="SUPFAM" id="SSF55486">
    <property type="entry name" value="Metalloproteases ('zincins'), catalytic domain"/>
    <property type="match status" value="1"/>
</dbReference>
<comment type="similarity">
    <text evidence="1">Belongs to the peptidase M43B family.</text>
</comment>
<feature type="domain" description="BACON" evidence="11">
    <location>
        <begin position="1103"/>
        <end position="1162"/>
    </location>
</feature>
<dbReference type="PANTHER" id="PTHR47466">
    <property type="match status" value="1"/>
</dbReference>
<evidence type="ECO:0000256" key="4">
    <source>
        <dbReference type="ARBA" id="ARBA00022729"/>
    </source>
</evidence>
<evidence type="ECO:0000256" key="1">
    <source>
        <dbReference type="ARBA" id="ARBA00008721"/>
    </source>
</evidence>
<evidence type="ECO:0000259" key="12">
    <source>
        <dbReference type="Pfam" id="PF18962"/>
    </source>
</evidence>
<dbReference type="Pfam" id="PF18962">
    <property type="entry name" value="Por_Secre_tail"/>
    <property type="match status" value="1"/>
</dbReference>
<organism evidence="15 16">
    <name type="scientific">Spirosoma endbachense</name>
    <dbReference type="NCBI Taxonomy" id="2666025"/>
    <lineage>
        <taxon>Bacteria</taxon>
        <taxon>Pseudomonadati</taxon>
        <taxon>Bacteroidota</taxon>
        <taxon>Cytophagia</taxon>
        <taxon>Cytophagales</taxon>
        <taxon>Cytophagaceae</taxon>
        <taxon>Spirosoma</taxon>
    </lineage>
</organism>
<keyword evidence="2" id="KW-0645">Protease</keyword>
<dbReference type="GO" id="GO:0046872">
    <property type="term" value="F:metal ion binding"/>
    <property type="evidence" value="ECO:0007669"/>
    <property type="project" value="UniProtKB-KW"/>
</dbReference>
<dbReference type="InterPro" id="IPR008754">
    <property type="entry name" value="Peptidase_M43"/>
</dbReference>
<keyword evidence="5" id="KW-0378">Hydrolase</keyword>
<dbReference type="NCBIfam" id="TIGR04183">
    <property type="entry name" value="Por_Secre_tail"/>
    <property type="match status" value="1"/>
</dbReference>
<dbReference type="Gene3D" id="3.40.390.10">
    <property type="entry name" value="Collagenase (Catalytic Domain)"/>
    <property type="match status" value="1"/>
</dbReference>
<evidence type="ECO:0000259" key="13">
    <source>
        <dbReference type="Pfam" id="PF19190"/>
    </source>
</evidence>
<evidence type="ECO:0000256" key="5">
    <source>
        <dbReference type="ARBA" id="ARBA00022801"/>
    </source>
</evidence>